<dbReference type="EMBL" id="CANTFM010000938">
    <property type="protein sequence ID" value="CAI5732064.1"/>
    <property type="molecule type" value="Genomic_DNA"/>
</dbReference>
<name>A0AAV0U8U1_9STRA</name>
<accession>A0AAV0U8U1</accession>
<reference evidence="1" key="1">
    <citation type="submission" date="2022-12" db="EMBL/GenBank/DDBJ databases">
        <authorList>
            <person name="Webb A."/>
        </authorList>
    </citation>
    <scope>NUCLEOTIDE SEQUENCE</scope>
    <source>
        <strain evidence="1">Pd1</strain>
    </source>
</reference>
<protein>
    <submittedName>
        <fullName evidence="1">Uncharacterized protein</fullName>
    </submittedName>
</protein>
<gene>
    <name evidence="1" type="ORF">PDE001_LOCUS4993</name>
</gene>
<dbReference type="Proteomes" id="UP001162029">
    <property type="component" value="Unassembled WGS sequence"/>
</dbReference>
<evidence type="ECO:0000313" key="2">
    <source>
        <dbReference type="Proteomes" id="UP001162029"/>
    </source>
</evidence>
<evidence type="ECO:0000313" key="1">
    <source>
        <dbReference type="EMBL" id="CAI5732064.1"/>
    </source>
</evidence>
<dbReference type="AlphaFoldDB" id="A0AAV0U8U1"/>
<sequence>MMYDSVKSYTGSEHEKHFGLFTLDGKQKVTIPSSDGSPSYTFQQANLGNDIVGTVLPAPATPSVPPAVVPLTPPAPAASATPAAPVLPSRMLGSHLHTVIRAPMTPTIQTAGAIPPTQ</sequence>
<keyword evidence="2" id="KW-1185">Reference proteome</keyword>
<comment type="caution">
    <text evidence="1">The sequence shown here is derived from an EMBL/GenBank/DDBJ whole genome shotgun (WGS) entry which is preliminary data.</text>
</comment>
<organism evidence="1 2">
    <name type="scientific">Peronospora destructor</name>
    <dbReference type="NCBI Taxonomy" id="86335"/>
    <lineage>
        <taxon>Eukaryota</taxon>
        <taxon>Sar</taxon>
        <taxon>Stramenopiles</taxon>
        <taxon>Oomycota</taxon>
        <taxon>Peronosporomycetes</taxon>
        <taxon>Peronosporales</taxon>
        <taxon>Peronosporaceae</taxon>
        <taxon>Peronospora</taxon>
    </lineage>
</organism>
<proteinExistence type="predicted"/>